<feature type="transmembrane region" description="Helical" evidence="9">
    <location>
        <begin position="168"/>
        <end position="186"/>
    </location>
</feature>
<evidence type="ECO:0000313" key="11">
    <source>
        <dbReference type="EMBL" id="MFD1009602.1"/>
    </source>
</evidence>
<dbReference type="InterPro" id="IPR003148">
    <property type="entry name" value="RCK_N"/>
</dbReference>
<keyword evidence="4" id="KW-0050">Antiport</keyword>
<keyword evidence="7" id="KW-0406">Ion transport</keyword>
<dbReference type="PANTHER" id="PTHR42751">
    <property type="entry name" value="SODIUM/HYDROGEN EXCHANGER FAMILY/TRKA DOMAIN PROTEIN"/>
    <property type="match status" value="1"/>
</dbReference>
<comment type="caution">
    <text evidence="11">The sequence shown here is derived from an EMBL/GenBank/DDBJ whole genome shotgun (WGS) entry which is preliminary data.</text>
</comment>
<evidence type="ECO:0000313" key="12">
    <source>
        <dbReference type="Proteomes" id="UP001597048"/>
    </source>
</evidence>
<feature type="transmembrane region" description="Helical" evidence="9">
    <location>
        <begin position="44"/>
        <end position="62"/>
    </location>
</feature>
<dbReference type="Proteomes" id="UP001597048">
    <property type="component" value="Unassembled WGS sequence"/>
</dbReference>
<feature type="transmembrane region" description="Helical" evidence="9">
    <location>
        <begin position="334"/>
        <end position="352"/>
    </location>
</feature>
<gene>
    <name evidence="11" type="ORF">ACFQ1C_15755</name>
</gene>
<evidence type="ECO:0000256" key="1">
    <source>
        <dbReference type="ARBA" id="ARBA00004141"/>
    </source>
</evidence>
<feature type="transmembrane region" description="Helical" evidence="9">
    <location>
        <begin position="249"/>
        <end position="266"/>
    </location>
</feature>
<evidence type="ECO:0000256" key="2">
    <source>
        <dbReference type="ARBA" id="ARBA00005551"/>
    </source>
</evidence>
<evidence type="ECO:0000256" key="6">
    <source>
        <dbReference type="ARBA" id="ARBA00022989"/>
    </source>
</evidence>
<dbReference type="InterPro" id="IPR036291">
    <property type="entry name" value="NAD(P)-bd_dom_sf"/>
</dbReference>
<dbReference type="SUPFAM" id="SSF51735">
    <property type="entry name" value="NAD(P)-binding Rossmann-fold domains"/>
    <property type="match status" value="1"/>
</dbReference>
<keyword evidence="6 9" id="KW-1133">Transmembrane helix</keyword>
<name>A0ABW3KL84_9GAMM</name>
<accession>A0ABW3KL84</accession>
<keyword evidence="12" id="KW-1185">Reference proteome</keyword>
<feature type="transmembrane region" description="Helical" evidence="9">
    <location>
        <begin position="82"/>
        <end position="103"/>
    </location>
</feature>
<feature type="transmembrane region" description="Helical" evidence="9">
    <location>
        <begin position="224"/>
        <end position="242"/>
    </location>
</feature>
<dbReference type="Gene3D" id="1.20.1530.20">
    <property type="match status" value="1"/>
</dbReference>
<organism evidence="11 12">
    <name type="scientific">Oceanisphaera ostreae</name>
    <dbReference type="NCBI Taxonomy" id="914151"/>
    <lineage>
        <taxon>Bacteria</taxon>
        <taxon>Pseudomonadati</taxon>
        <taxon>Pseudomonadota</taxon>
        <taxon>Gammaproteobacteria</taxon>
        <taxon>Aeromonadales</taxon>
        <taxon>Aeromonadaceae</taxon>
        <taxon>Oceanisphaera</taxon>
    </lineage>
</organism>
<evidence type="ECO:0000256" key="3">
    <source>
        <dbReference type="ARBA" id="ARBA00022448"/>
    </source>
</evidence>
<dbReference type="Pfam" id="PF00999">
    <property type="entry name" value="Na_H_Exchanger"/>
    <property type="match status" value="1"/>
</dbReference>
<comment type="subcellular location">
    <subcellularLocation>
        <location evidence="1">Membrane</location>
        <topology evidence="1">Multi-pass membrane protein</topology>
    </subcellularLocation>
</comment>
<evidence type="ECO:0000256" key="7">
    <source>
        <dbReference type="ARBA" id="ARBA00023065"/>
    </source>
</evidence>
<comment type="similarity">
    <text evidence="2">Belongs to the monovalent cation:proton antiporter 2 (CPA2) transporter (TC 2.A.37) family.</text>
</comment>
<sequence>MDSSFIAIAFGCGLLVYLINLPPLIGFLAAGFVLNAMGYESNTALDTLASLGVTLLLFSIGLKLDIKTLLQKEVWGTASGHIVLSTLLFTLVLLGIKTIGFSLAMELEWRQAVLMGFALSFSSTVFAVKVLEERSDMSTFYGRIAIGVLVMQDLFAVAFLTISKGQVPSLWALSLLVLLPLIRWLAFKIMSRIGHGELQTLFAIFLALVIGHGGFELVGLKGDLGALLIGMMLASHYSASALAKSFFNMKELFLVAFFLSIGLNGMPTLEALWIAGILLLVLPLKSLIYYWLYSRSKLRIRTALLATFSLSNYSEFGLIVAALAAKQGLLSNDWAIVVSIALAVSFVISAPLNSNNESLYRRLMMRFQPKENTYLHPADQPIKLGDAKVLIIGMGRIGQGAYMELESRYPGQLLGIDSDVKKIELLKELNINAIEGDASDSDFWDKTSISEQLEYIFLAMPNHAGNLYALEQIRYNHFKGRVAAIICYPDEGAQLRAMGADDIFNIYEEAGSGFAHHVIESGWGANLEAPEVKTQR</sequence>
<keyword evidence="3" id="KW-0813">Transport</keyword>
<dbReference type="EMBL" id="JBHTJS010000063">
    <property type="protein sequence ID" value="MFD1009602.1"/>
    <property type="molecule type" value="Genomic_DNA"/>
</dbReference>
<feature type="transmembrane region" description="Helical" evidence="9">
    <location>
        <begin position="7"/>
        <end position="32"/>
    </location>
</feature>
<dbReference type="PANTHER" id="PTHR42751:SF1">
    <property type="entry name" value="CATION_PROTON ANTIPORTER YBAL-RELATED"/>
    <property type="match status" value="1"/>
</dbReference>
<evidence type="ECO:0000256" key="5">
    <source>
        <dbReference type="ARBA" id="ARBA00022692"/>
    </source>
</evidence>
<evidence type="ECO:0000256" key="4">
    <source>
        <dbReference type="ARBA" id="ARBA00022449"/>
    </source>
</evidence>
<reference evidence="12" key="1">
    <citation type="journal article" date="2019" name="Int. J. Syst. Evol. Microbiol.">
        <title>The Global Catalogue of Microorganisms (GCM) 10K type strain sequencing project: providing services to taxonomists for standard genome sequencing and annotation.</title>
        <authorList>
            <consortium name="The Broad Institute Genomics Platform"/>
            <consortium name="The Broad Institute Genome Sequencing Center for Infectious Disease"/>
            <person name="Wu L."/>
            <person name="Ma J."/>
        </authorList>
    </citation>
    <scope>NUCLEOTIDE SEQUENCE [LARGE SCALE GENOMIC DNA]</scope>
    <source>
        <strain evidence="12">CCUG 60525</strain>
    </source>
</reference>
<dbReference type="InterPro" id="IPR006153">
    <property type="entry name" value="Cation/H_exchanger_TM"/>
</dbReference>
<keyword evidence="5 9" id="KW-0812">Transmembrane</keyword>
<dbReference type="Pfam" id="PF02254">
    <property type="entry name" value="TrkA_N"/>
    <property type="match status" value="1"/>
</dbReference>
<evidence type="ECO:0000256" key="9">
    <source>
        <dbReference type="SAM" id="Phobius"/>
    </source>
</evidence>
<dbReference type="RefSeq" id="WP_379559628.1">
    <property type="nucleotide sequence ID" value="NZ_JBHTJS010000063.1"/>
</dbReference>
<feature type="transmembrane region" description="Helical" evidence="9">
    <location>
        <begin position="272"/>
        <end position="292"/>
    </location>
</feature>
<dbReference type="InterPro" id="IPR038770">
    <property type="entry name" value="Na+/solute_symporter_sf"/>
</dbReference>
<dbReference type="Gene3D" id="3.40.50.720">
    <property type="entry name" value="NAD(P)-binding Rossmann-like Domain"/>
    <property type="match status" value="1"/>
</dbReference>
<feature type="transmembrane region" description="Helical" evidence="9">
    <location>
        <begin position="198"/>
        <end position="218"/>
    </location>
</feature>
<protein>
    <submittedName>
        <fullName evidence="11">Cation:proton antiporter</fullName>
    </submittedName>
</protein>
<feature type="transmembrane region" description="Helical" evidence="9">
    <location>
        <begin position="140"/>
        <end position="162"/>
    </location>
</feature>
<dbReference type="PROSITE" id="PS51201">
    <property type="entry name" value="RCK_N"/>
    <property type="match status" value="1"/>
</dbReference>
<evidence type="ECO:0000259" key="10">
    <source>
        <dbReference type="PROSITE" id="PS51201"/>
    </source>
</evidence>
<evidence type="ECO:0000256" key="8">
    <source>
        <dbReference type="ARBA" id="ARBA00023136"/>
    </source>
</evidence>
<feature type="domain" description="RCK N-terminal" evidence="10">
    <location>
        <begin position="386"/>
        <end position="504"/>
    </location>
</feature>
<keyword evidence="8 9" id="KW-0472">Membrane</keyword>
<feature type="transmembrane region" description="Helical" evidence="9">
    <location>
        <begin position="304"/>
        <end position="322"/>
    </location>
</feature>
<feature type="transmembrane region" description="Helical" evidence="9">
    <location>
        <begin position="109"/>
        <end position="128"/>
    </location>
</feature>
<proteinExistence type="inferred from homology"/>